<dbReference type="InterPro" id="IPR011991">
    <property type="entry name" value="ArsR-like_HTH"/>
</dbReference>
<evidence type="ECO:0000256" key="2">
    <source>
        <dbReference type="ARBA" id="ARBA00023125"/>
    </source>
</evidence>
<dbReference type="EMBL" id="JBHRWN010000002">
    <property type="protein sequence ID" value="MFC3476220.1"/>
    <property type="molecule type" value="Genomic_DNA"/>
</dbReference>
<keyword evidence="3" id="KW-0804">Transcription</keyword>
<evidence type="ECO:0000259" key="4">
    <source>
        <dbReference type="PROSITE" id="PS51118"/>
    </source>
</evidence>
<name>A0ABD5N9C3_9EURY</name>
<dbReference type="InterPro" id="IPR036390">
    <property type="entry name" value="WH_DNA-bd_sf"/>
</dbReference>
<dbReference type="GeneID" id="69117870"/>
<evidence type="ECO:0000256" key="3">
    <source>
        <dbReference type="ARBA" id="ARBA00023163"/>
    </source>
</evidence>
<dbReference type="CDD" id="cd00090">
    <property type="entry name" value="HTH_ARSR"/>
    <property type="match status" value="1"/>
</dbReference>
<dbReference type="RefSeq" id="WP_232569102.1">
    <property type="nucleotide sequence ID" value="NZ_CP089466.1"/>
</dbReference>
<feature type="domain" description="HTH hxlR-type" evidence="4">
    <location>
        <begin position="15"/>
        <end position="112"/>
    </location>
</feature>
<organism evidence="5 6">
    <name type="scientific">Halobacterium litoreum</name>
    <dbReference type="NCBI Taxonomy" id="2039234"/>
    <lineage>
        <taxon>Archaea</taxon>
        <taxon>Methanobacteriati</taxon>
        <taxon>Methanobacteriota</taxon>
        <taxon>Stenosarchaea group</taxon>
        <taxon>Halobacteria</taxon>
        <taxon>Halobacteriales</taxon>
        <taxon>Halobacteriaceae</taxon>
        <taxon>Halobacterium</taxon>
    </lineage>
</organism>
<accession>A0ABD5N9C3</accession>
<reference evidence="5 6" key="1">
    <citation type="journal article" date="2019" name="Int. J. Syst. Evol. Microbiol.">
        <title>The Global Catalogue of Microorganisms (GCM) 10K type strain sequencing project: providing services to taxonomists for standard genome sequencing and annotation.</title>
        <authorList>
            <consortium name="The Broad Institute Genomics Platform"/>
            <consortium name="The Broad Institute Genome Sequencing Center for Infectious Disease"/>
            <person name="Wu L."/>
            <person name="Ma J."/>
        </authorList>
    </citation>
    <scope>NUCLEOTIDE SEQUENCE [LARGE SCALE GENOMIC DNA]</scope>
    <source>
        <strain evidence="5 6">CGMCC 1.12562</strain>
    </source>
</reference>
<dbReference type="AlphaFoldDB" id="A0ABD5N9C3"/>
<dbReference type="InterPro" id="IPR036388">
    <property type="entry name" value="WH-like_DNA-bd_sf"/>
</dbReference>
<dbReference type="Pfam" id="PF01638">
    <property type="entry name" value="HxlR"/>
    <property type="match status" value="1"/>
</dbReference>
<dbReference type="PANTHER" id="PTHR33204">
    <property type="entry name" value="TRANSCRIPTIONAL REGULATOR, MARR FAMILY"/>
    <property type="match status" value="1"/>
</dbReference>
<sequence length="128" mass="14298">MPVERDPSDMDDWQETWHRVHDVLGHKWAFHVLRALADGDRGFNGLKDDLRVRSKALSARLSDLRCAGLVEREVEATTPPRTTYRLTEEGAEFVGALLRIEEMADVVPCGCGDDCETLSVADPPTCEC</sequence>
<gene>
    <name evidence="5" type="ORF">ACFOKC_00630</name>
</gene>
<evidence type="ECO:0000313" key="5">
    <source>
        <dbReference type="EMBL" id="MFC3476220.1"/>
    </source>
</evidence>
<keyword evidence="6" id="KW-1185">Reference proteome</keyword>
<protein>
    <submittedName>
        <fullName evidence="5">Winged helix-turn-helix transcriptional regulator</fullName>
    </submittedName>
</protein>
<dbReference type="GO" id="GO:0003677">
    <property type="term" value="F:DNA binding"/>
    <property type="evidence" value="ECO:0007669"/>
    <property type="project" value="UniProtKB-KW"/>
</dbReference>
<keyword evidence="2" id="KW-0238">DNA-binding</keyword>
<evidence type="ECO:0000256" key="1">
    <source>
        <dbReference type="ARBA" id="ARBA00023015"/>
    </source>
</evidence>
<dbReference type="PROSITE" id="PS51118">
    <property type="entry name" value="HTH_HXLR"/>
    <property type="match status" value="1"/>
</dbReference>
<keyword evidence="1" id="KW-0805">Transcription regulation</keyword>
<dbReference type="SUPFAM" id="SSF46785">
    <property type="entry name" value="Winged helix' DNA-binding domain"/>
    <property type="match status" value="1"/>
</dbReference>
<comment type="caution">
    <text evidence="5">The sequence shown here is derived from an EMBL/GenBank/DDBJ whole genome shotgun (WGS) entry which is preliminary data.</text>
</comment>
<proteinExistence type="predicted"/>
<dbReference type="InterPro" id="IPR002577">
    <property type="entry name" value="HTH_HxlR"/>
</dbReference>
<dbReference type="Proteomes" id="UP001595660">
    <property type="component" value="Unassembled WGS sequence"/>
</dbReference>
<evidence type="ECO:0000313" key="6">
    <source>
        <dbReference type="Proteomes" id="UP001595660"/>
    </source>
</evidence>
<dbReference type="PANTHER" id="PTHR33204:SF18">
    <property type="entry name" value="TRANSCRIPTIONAL REGULATORY PROTEIN"/>
    <property type="match status" value="1"/>
</dbReference>
<dbReference type="Gene3D" id="1.10.10.10">
    <property type="entry name" value="Winged helix-like DNA-binding domain superfamily/Winged helix DNA-binding domain"/>
    <property type="match status" value="1"/>
</dbReference>